<name>A0A8S3ECI6_9BILA</name>
<dbReference type="EMBL" id="CAJOBI010223647">
    <property type="protein sequence ID" value="CAF5047598.1"/>
    <property type="molecule type" value="Genomic_DNA"/>
</dbReference>
<accession>A0A8S3ECI6</accession>
<evidence type="ECO:0000313" key="4">
    <source>
        <dbReference type="EMBL" id="CAF5062255.1"/>
    </source>
</evidence>
<feature type="compositionally biased region" description="Low complexity" evidence="1">
    <location>
        <begin position="40"/>
        <end position="49"/>
    </location>
</feature>
<feature type="compositionally biased region" description="Basic and acidic residues" evidence="1">
    <location>
        <begin position="1"/>
        <end position="12"/>
    </location>
</feature>
<feature type="region of interest" description="Disordered" evidence="1">
    <location>
        <begin position="1"/>
        <end position="28"/>
    </location>
</feature>
<evidence type="ECO:0000256" key="1">
    <source>
        <dbReference type="SAM" id="MobiDB-lite"/>
    </source>
</evidence>
<organism evidence="3 5">
    <name type="scientific">Rotaria magnacalcarata</name>
    <dbReference type="NCBI Taxonomy" id="392030"/>
    <lineage>
        <taxon>Eukaryota</taxon>
        <taxon>Metazoa</taxon>
        <taxon>Spiralia</taxon>
        <taxon>Gnathifera</taxon>
        <taxon>Rotifera</taxon>
        <taxon>Eurotatoria</taxon>
        <taxon>Bdelloidea</taxon>
        <taxon>Philodinida</taxon>
        <taxon>Philodinidae</taxon>
        <taxon>Rotaria</taxon>
    </lineage>
</organism>
<feature type="non-terminal residue" evidence="3">
    <location>
        <position position="1"/>
    </location>
</feature>
<reference evidence="3" key="1">
    <citation type="submission" date="2021-02" db="EMBL/GenBank/DDBJ databases">
        <authorList>
            <person name="Nowell W R."/>
        </authorList>
    </citation>
    <scope>NUCLEOTIDE SEQUENCE</scope>
</reference>
<dbReference type="Proteomes" id="UP000681720">
    <property type="component" value="Unassembled WGS sequence"/>
</dbReference>
<dbReference type="Proteomes" id="UP000681967">
    <property type="component" value="Unassembled WGS sequence"/>
</dbReference>
<protein>
    <submittedName>
        <fullName evidence="3">Uncharacterized protein</fullName>
    </submittedName>
</protein>
<evidence type="ECO:0000313" key="2">
    <source>
        <dbReference type="EMBL" id="CAF4890580.1"/>
    </source>
</evidence>
<evidence type="ECO:0000313" key="3">
    <source>
        <dbReference type="EMBL" id="CAF5047598.1"/>
    </source>
</evidence>
<dbReference type="Proteomes" id="UP000676336">
    <property type="component" value="Unassembled WGS sequence"/>
</dbReference>
<feature type="non-terminal residue" evidence="3">
    <location>
        <position position="75"/>
    </location>
</feature>
<proteinExistence type="predicted"/>
<feature type="region of interest" description="Disordered" evidence="1">
    <location>
        <begin position="40"/>
        <end position="75"/>
    </location>
</feature>
<gene>
    <name evidence="2" type="ORF">BYL167_LOCUS51744</name>
    <name evidence="4" type="ORF">GIL414_LOCUS60595</name>
    <name evidence="3" type="ORF">SMN809_LOCUS59001</name>
</gene>
<dbReference type="EMBL" id="CAJOBJ010234585">
    <property type="protein sequence ID" value="CAF5062255.1"/>
    <property type="molecule type" value="Genomic_DNA"/>
</dbReference>
<sequence>FSAKRDFFEQRFKTPPPTNDSLPRQQQAQKIVTTITTTTTTATAAAASTGPTYNVQDRTSSSSNESPSVDRVLEQ</sequence>
<comment type="caution">
    <text evidence="3">The sequence shown here is derived from an EMBL/GenBank/DDBJ whole genome shotgun (WGS) entry which is preliminary data.</text>
</comment>
<feature type="compositionally biased region" description="Polar residues" evidence="1">
    <location>
        <begin position="50"/>
        <end position="67"/>
    </location>
</feature>
<dbReference type="EMBL" id="CAJOBH010164602">
    <property type="protein sequence ID" value="CAF4890580.1"/>
    <property type="molecule type" value="Genomic_DNA"/>
</dbReference>
<feature type="compositionally biased region" description="Polar residues" evidence="1">
    <location>
        <begin position="19"/>
        <end position="28"/>
    </location>
</feature>
<dbReference type="AlphaFoldDB" id="A0A8S3ECI6"/>
<evidence type="ECO:0000313" key="5">
    <source>
        <dbReference type="Proteomes" id="UP000676336"/>
    </source>
</evidence>